<organism evidence="1">
    <name type="scientific">marine sediment metagenome</name>
    <dbReference type="NCBI Taxonomy" id="412755"/>
    <lineage>
        <taxon>unclassified sequences</taxon>
        <taxon>metagenomes</taxon>
        <taxon>ecological metagenomes</taxon>
    </lineage>
</organism>
<gene>
    <name evidence="1" type="ORF">MGSAQ_002782</name>
</gene>
<reference evidence="1" key="1">
    <citation type="submission" date="2013-11" db="EMBL/GenBank/DDBJ databases">
        <title>Microbial diversity, functional groups and degradation webs in Northern and Southern Mediterranean and Red Sea marine crude oil polluted sites.</title>
        <authorList>
            <person name="Daffonchio D."/>
            <person name="Mapelli F."/>
            <person name="Ferrer M."/>
            <person name="Richter M."/>
            <person name="Cherif A."/>
            <person name="Malkawi H.I."/>
            <person name="Yakimov M.M."/>
            <person name="Abdel-Fattah Y.R."/>
            <person name="Blaghen M."/>
            <person name="Golyshin P.N."/>
            <person name="Kalogerakis N."/>
            <person name="Boon N."/>
            <person name="Magagnini M."/>
            <person name="Fava F."/>
        </authorList>
    </citation>
    <scope>NUCLEOTIDE SEQUENCE</scope>
</reference>
<comment type="caution">
    <text evidence="1">The sequence shown here is derived from an EMBL/GenBank/DDBJ whole genome shotgun (WGS) entry which is preliminary data.</text>
</comment>
<proteinExistence type="predicted"/>
<accession>A0A1B6NQI5</accession>
<evidence type="ECO:0000313" key="1">
    <source>
        <dbReference type="EMBL" id="KTF05725.1"/>
    </source>
</evidence>
<dbReference type="AlphaFoldDB" id="A0A1B6NQI5"/>
<protein>
    <submittedName>
        <fullName evidence="1">Uncharacterized protein</fullName>
    </submittedName>
</protein>
<sequence>MLPVSILILLTLRNVPALTPRSSISRVPPLNTNCCNTTCHSFRSLVF</sequence>
<dbReference type="EMBL" id="AYSL01001609">
    <property type="protein sequence ID" value="KTF05725.1"/>
    <property type="molecule type" value="Genomic_DNA"/>
</dbReference>
<name>A0A1B6NQI5_9ZZZZ</name>